<organism evidence="6 7">
    <name type="scientific">Roseovarius aestuarii</name>
    <dbReference type="NCBI Taxonomy" id="475083"/>
    <lineage>
        <taxon>Bacteria</taxon>
        <taxon>Pseudomonadati</taxon>
        <taxon>Pseudomonadota</taxon>
        <taxon>Alphaproteobacteria</taxon>
        <taxon>Rhodobacterales</taxon>
        <taxon>Roseobacteraceae</taxon>
        <taxon>Roseovarius</taxon>
    </lineage>
</organism>
<keyword evidence="7" id="KW-1185">Reference proteome</keyword>
<dbReference type="Gene3D" id="3.40.190.10">
    <property type="entry name" value="Periplasmic binding protein-like II"/>
    <property type="match status" value="2"/>
</dbReference>
<dbReference type="InterPro" id="IPR005119">
    <property type="entry name" value="LysR_subst-bd"/>
</dbReference>
<keyword evidence="4" id="KW-0804">Transcription</keyword>
<dbReference type="GO" id="GO:0003700">
    <property type="term" value="F:DNA-binding transcription factor activity"/>
    <property type="evidence" value="ECO:0007669"/>
    <property type="project" value="InterPro"/>
</dbReference>
<evidence type="ECO:0000256" key="3">
    <source>
        <dbReference type="ARBA" id="ARBA00023125"/>
    </source>
</evidence>
<name>A0A1X7BL39_9RHOB</name>
<evidence type="ECO:0000259" key="5">
    <source>
        <dbReference type="PROSITE" id="PS50931"/>
    </source>
</evidence>
<dbReference type="SUPFAM" id="SSF46785">
    <property type="entry name" value="Winged helix' DNA-binding domain"/>
    <property type="match status" value="1"/>
</dbReference>
<accession>A0A1X7BL39</accession>
<proteinExistence type="inferred from homology"/>
<evidence type="ECO:0000256" key="1">
    <source>
        <dbReference type="ARBA" id="ARBA00009437"/>
    </source>
</evidence>
<dbReference type="RefSeq" id="WP_085798343.1">
    <property type="nucleotide sequence ID" value="NZ_FWXB01000001.1"/>
</dbReference>
<dbReference type="InterPro" id="IPR036388">
    <property type="entry name" value="WH-like_DNA-bd_sf"/>
</dbReference>
<dbReference type="EMBL" id="FWXB01000001">
    <property type="protein sequence ID" value="SMC10368.1"/>
    <property type="molecule type" value="Genomic_DNA"/>
</dbReference>
<feature type="domain" description="HTH lysR-type" evidence="5">
    <location>
        <begin position="4"/>
        <end position="61"/>
    </location>
</feature>
<dbReference type="FunFam" id="1.10.10.10:FF:000001">
    <property type="entry name" value="LysR family transcriptional regulator"/>
    <property type="match status" value="1"/>
</dbReference>
<dbReference type="GO" id="GO:0003677">
    <property type="term" value="F:DNA binding"/>
    <property type="evidence" value="ECO:0007669"/>
    <property type="project" value="UniProtKB-KW"/>
</dbReference>
<dbReference type="PANTHER" id="PTHR30579">
    <property type="entry name" value="TRANSCRIPTIONAL REGULATOR"/>
    <property type="match status" value="1"/>
</dbReference>
<dbReference type="OrthoDB" id="8097684at2"/>
<dbReference type="PRINTS" id="PR00039">
    <property type="entry name" value="HTHLYSR"/>
</dbReference>
<comment type="similarity">
    <text evidence="1">Belongs to the LysR transcriptional regulatory family.</text>
</comment>
<dbReference type="Gene3D" id="1.10.10.10">
    <property type="entry name" value="Winged helix-like DNA-binding domain superfamily/Winged helix DNA-binding domain"/>
    <property type="match status" value="1"/>
</dbReference>
<evidence type="ECO:0000313" key="6">
    <source>
        <dbReference type="EMBL" id="SMC10368.1"/>
    </source>
</evidence>
<dbReference type="Proteomes" id="UP000193224">
    <property type="component" value="Unassembled WGS sequence"/>
</dbReference>
<evidence type="ECO:0000313" key="7">
    <source>
        <dbReference type="Proteomes" id="UP000193224"/>
    </source>
</evidence>
<reference evidence="6 7" key="1">
    <citation type="submission" date="2017-03" db="EMBL/GenBank/DDBJ databases">
        <authorList>
            <person name="Afonso C.L."/>
            <person name="Miller P.J."/>
            <person name="Scott M.A."/>
            <person name="Spackman E."/>
            <person name="Goraichik I."/>
            <person name="Dimitrov K.M."/>
            <person name="Suarez D.L."/>
            <person name="Swayne D.E."/>
        </authorList>
    </citation>
    <scope>NUCLEOTIDE SEQUENCE [LARGE SCALE GENOMIC DNA]</scope>
    <source>
        <strain evidence="6 7">CECT 7745</strain>
    </source>
</reference>
<evidence type="ECO:0000256" key="4">
    <source>
        <dbReference type="ARBA" id="ARBA00023163"/>
    </source>
</evidence>
<dbReference type="Pfam" id="PF00126">
    <property type="entry name" value="HTH_1"/>
    <property type="match status" value="1"/>
</dbReference>
<dbReference type="InterPro" id="IPR036390">
    <property type="entry name" value="WH_DNA-bd_sf"/>
</dbReference>
<keyword evidence="2" id="KW-0805">Transcription regulation</keyword>
<dbReference type="Pfam" id="PF03466">
    <property type="entry name" value="LysR_substrate"/>
    <property type="match status" value="1"/>
</dbReference>
<protein>
    <submittedName>
        <fullName evidence="6">HTH-type transcriptional regulator GltC</fullName>
    </submittedName>
</protein>
<evidence type="ECO:0000256" key="2">
    <source>
        <dbReference type="ARBA" id="ARBA00023015"/>
    </source>
</evidence>
<keyword evidence="3" id="KW-0238">DNA-binding</keyword>
<dbReference type="InterPro" id="IPR000847">
    <property type="entry name" value="LysR_HTH_N"/>
</dbReference>
<dbReference type="AlphaFoldDB" id="A0A1X7BL39"/>
<dbReference type="InterPro" id="IPR050176">
    <property type="entry name" value="LTTR"/>
</dbReference>
<dbReference type="PANTHER" id="PTHR30579:SF7">
    <property type="entry name" value="HTH-TYPE TRANSCRIPTIONAL REGULATOR LRHA-RELATED"/>
    <property type="match status" value="1"/>
</dbReference>
<dbReference type="SUPFAM" id="SSF53850">
    <property type="entry name" value="Periplasmic binding protein-like II"/>
    <property type="match status" value="1"/>
</dbReference>
<dbReference type="PROSITE" id="PS50931">
    <property type="entry name" value="HTH_LYSR"/>
    <property type="match status" value="1"/>
</dbReference>
<sequence length="291" mass="31757">MRNLDITTLRSFVALSDYGGVTRAASALNLTQSAVSMQLKRLEELLGVDLLDRSNRKIALTPSGEQLLSYARRLVDLNDEVVGRLTDQVWEGEVTFGVPHDIIYPAIPRVLKQFNAAFPRVKVLLNSSYSTALIEAYGQGEMDLILTTETIVGPGGEVLTEMPLRWYGAVNGSVWKKRPLQLANCRNCLFRAGAIEKLEQAEIDWENAIDSNSDGAIEATVSADLAVTTILEGSAPRHLELVPAAANLPDLGTQKVNMYGGRTPRNELVEQLAVMVRNGFCASETAVVNQS</sequence>
<gene>
    <name evidence="6" type="primary">gltC_1</name>
    <name evidence="6" type="ORF">ROA7745_00174</name>
</gene>